<organism evidence="3 4">
    <name type="scientific">Pseudomonas taeanensis MS-3</name>
    <dbReference type="NCBI Taxonomy" id="1395571"/>
    <lineage>
        <taxon>Bacteria</taxon>
        <taxon>Pseudomonadati</taxon>
        <taxon>Pseudomonadota</taxon>
        <taxon>Gammaproteobacteria</taxon>
        <taxon>Pseudomonadales</taxon>
        <taxon>Pseudomonadaceae</taxon>
        <taxon>Pseudomonas</taxon>
    </lineage>
</organism>
<dbReference type="eggNOG" id="COG0446">
    <property type="taxonomic scope" value="Bacteria"/>
</dbReference>
<sequence>MNSLNRRKFIQVCGGGLALATLPLTFSLHAASGARVVVIGGGFAGATAAKYLRLFGPDLQVTLVDPATAHVSCVGSNLVLTGETPIGELTKPFAALRDKYGVELVAEPAVSIDADNKRVNLASGATLDYEHVILAPGIDFDPVPGHDFNVMPHAWIAGAQTTLLQEQLMAMANDGTFVIAIPKTPFRAHTAPYERATVVADYFRRNKPGAKILILDANAAIAGMNRTFTAAFTGVYRDIVEYVPNVTVNAADALNRRLDITRDGTASSVTAEVINLIPSQKAGKLLFDSGLVPDGSKFAPVNPLNYESTLAGFSKVHIIGDSQSTGQAKSGHMANSQAKVCVDAILRDLAGLEPDPAPKTTAAAFPPITRRTASWTTVTYSFDAATMSMVASSSAEAPEPTKDVREEEGPGWLINLLSDSFA</sequence>
<protein>
    <submittedName>
        <fullName evidence="3">Uncharacterized protein</fullName>
    </submittedName>
</protein>
<evidence type="ECO:0000313" key="3">
    <source>
        <dbReference type="EMBL" id="KFX68830.1"/>
    </source>
</evidence>
<feature type="domain" description="FAD/NAD(P)-binding" evidence="1">
    <location>
        <begin position="35"/>
        <end position="146"/>
    </location>
</feature>
<dbReference type="Proteomes" id="UP000030063">
    <property type="component" value="Unassembled WGS sequence"/>
</dbReference>
<dbReference type="AlphaFoldDB" id="A0A0A1YFY9"/>
<reference evidence="3 4" key="1">
    <citation type="journal article" date="2014" name="Genome Announc.">
        <title>Draft Genome Sequence of Petroleum Oil-Degrading Marine Bacterium Pseudomonas taeanensis Strain MS-3, Isolated from a Crude Oil-Contaminated Seashore.</title>
        <authorList>
            <person name="Lee S.Y."/>
            <person name="Kim S.H."/>
            <person name="Lee D.G."/>
            <person name="Shin S."/>
            <person name="Yun S.H."/>
            <person name="Choi C.W."/>
            <person name="Chung Y.H."/>
            <person name="Choi J.S."/>
            <person name="Kahng H.Y."/>
            <person name="Kim S.I."/>
        </authorList>
    </citation>
    <scope>NUCLEOTIDE SEQUENCE [LARGE SCALE GENOMIC DNA]</scope>
    <source>
        <strain evidence="3 4">MS-3</strain>
    </source>
</reference>
<dbReference type="EMBL" id="AWSQ01000004">
    <property type="protein sequence ID" value="KFX68830.1"/>
    <property type="molecule type" value="Genomic_DNA"/>
</dbReference>
<dbReference type="PANTHER" id="PTHR43755">
    <property type="match status" value="1"/>
</dbReference>
<dbReference type="Pfam" id="PF21706">
    <property type="entry name" value="FCSD_central"/>
    <property type="match status" value="1"/>
</dbReference>
<dbReference type="InterPro" id="IPR023753">
    <property type="entry name" value="FAD/NAD-binding_dom"/>
</dbReference>
<evidence type="ECO:0000313" key="4">
    <source>
        <dbReference type="Proteomes" id="UP000030063"/>
    </source>
</evidence>
<dbReference type="InterPro" id="IPR049386">
    <property type="entry name" value="FCSD_central"/>
</dbReference>
<dbReference type="PANTHER" id="PTHR43755:SF1">
    <property type="entry name" value="FAD-DEPENDENT PYRIDINE NUCLEOTIDE-DISULPHIDE OXIDOREDUCTASE"/>
    <property type="match status" value="1"/>
</dbReference>
<dbReference type="InterPro" id="IPR052541">
    <property type="entry name" value="SQRD"/>
</dbReference>
<dbReference type="InterPro" id="IPR006311">
    <property type="entry name" value="TAT_signal"/>
</dbReference>
<dbReference type="SUPFAM" id="SSF51905">
    <property type="entry name" value="FAD/NAD(P)-binding domain"/>
    <property type="match status" value="2"/>
</dbReference>
<dbReference type="STRING" id="1395571.TMS3_0115185"/>
<dbReference type="Pfam" id="PF07992">
    <property type="entry name" value="Pyr_redox_2"/>
    <property type="match status" value="1"/>
</dbReference>
<dbReference type="PROSITE" id="PS51318">
    <property type="entry name" value="TAT"/>
    <property type="match status" value="1"/>
</dbReference>
<proteinExistence type="predicted"/>
<comment type="caution">
    <text evidence="3">The sequence shown here is derived from an EMBL/GenBank/DDBJ whole genome shotgun (WGS) entry which is preliminary data.</text>
</comment>
<keyword evidence="4" id="KW-1185">Reference proteome</keyword>
<gene>
    <name evidence="3" type="ORF">TMS3_0115185</name>
</gene>
<dbReference type="RefSeq" id="WP_025166057.1">
    <property type="nucleotide sequence ID" value="NZ_AWSQ01000004.1"/>
</dbReference>
<dbReference type="GO" id="GO:0016491">
    <property type="term" value="F:oxidoreductase activity"/>
    <property type="evidence" value="ECO:0007669"/>
    <property type="project" value="InterPro"/>
</dbReference>
<accession>A0A0A1YFY9</accession>
<dbReference type="Gene3D" id="3.50.50.60">
    <property type="entry name" value="FAD/NAD(P)-binding domain"/>
    <property type="match status" value="2"/>
</dbReference>
<name>A0A0A1YFY9_9PSED</name>
<dbReference type="InterPro" id="IPR036188">
    <property type="entry name" value="FAD/NAD-bd_sf"/>
</dbReference>
<dbReference type="OrthoDB" id="9802771at2"/>
<feature type="domain" description="Sulfide dehydrogenase [flavocytochrome c] flavoprotein chain central" evidence="2">
    <location>
        <begin position="161"/>
        <end position="278"/>
    </location>
</feature>
<evidence type="ECO:0000259" key="1">
    <source>
        <dbReference type="Pfam" id="PF07992"/>
    </source>
</evidence>
<evidence type="ECO:0000259" key="2">
    <source>
        <dbReference type="Pfam" id="PF21706"/>
    </source>
</evidence>